<dbReference type="InterPro" id="IPR011257">
    <property type="entry name" value="DNA_glycosylase"/>
</dbReference>
<dbReference type="SUPFAM" id="SSF55945">
    <property type="entry name" value="TATA-box binding protein-like"/>
    <property type="match status" value="1"/>
</dbReference>
<dbReference type="Gene3D" id="1.10.340.30">
    <property type="entry name" value="Hypothetical protein, domain 2"/>
    <property type="match status" value="1"/>
</dbReference>
<evidence type="ECO:0000256" key="5">
    <source>
        <dbReference type="ARBA" id="ARBA00023295"/>
    </source>
</evidence>
<dbReference type="Proteomes" id="UP000553632">
    <property type="component" value="Unassembled WGS sequence"/>
</dbReference>
<dbReference type="GO" id="GO:0006289">
    <property type="term" value="P:nucleotide-excision repair"/>
    <property type="evidence" value="ECO:0007669"/>
    <property type="project" value="InterPro"/>
</dbReference>
<keyword evidence="3" id="KW-0234">DNA repair</keyword>
<reference evidence="7 8" key="1">
    <citation type="submission" date="2020-04" db="EMBL/GenBank/DDBJ databases">
        <title>Perkinsus olseni comparative genomics.</title>
        <authorList>
            <person name="Bogema D.R."/>
        </authorList>
    </citation>
    <scope>NUCLEOTIDE SEQUENCE [LARGE SCALE GENOMIC DNA]</scope>
    <source>
        <strain evidence="7 8">ATCC PRA-207</strain>
    </source>
</reference>
<evidence type="ECO:0000256" key="3">
    <source>
        <dbReference type="ARBA" id="ARBA00023204"/>
    </source>
</evidence>
<dbReference type="GO" id="GO:0006285">
    <property type="term" value="P:base-excision repair, AP site formation"/>
    <property type="evidence" value="ECO:0007669"/>
    <property type="project" value="TreeGrafter"/>
</dbReference>
<evidence type="ECO:0000313" key="8">
    <source>
        <dbReference type="Proteomes" id="UP000553632"/>
    </source>
</evidence>
<feature type="domain" description="8-oxoguanine DNA glycosylase N-terminal" evidence="6">
    <location>
        <begin position="18"/>
        <end position="66"/>
    </location>
</feature>
<keyword evidence="2" id="KW-0378">Hydrolase</keyword>
<evidence type="ECO:0000313" key="7">
    <source>
        <dbReference type="EMBL" id="KAF4711644.1"/>
    </source>
</evidence>
<protein>
    <submittedName>
        <fullName evidence="7">8-oxoguanine glycosylase ogg1</fullName>
    </submittedName>
</protein>
<dbReference type="PANTHER" id="PTHR10242">
    <property type="entry name" value="8-OXOGUANINE DNA GLYCOSYLASE"/>
    <property type="match status" value="1"/>
</dbReference>
<dbReference type="Pfam" id="PF07934">
    <property type="entry name" value="OGG_N"/>
    <property type="match status" value="1"/>
</dbReference>
<keyword evidence="4" id="KW-0456">Lyase</keyword>
<gene>
    <name evidence="7" type="primary">OGG1_2</name>
    <name evidence="7" type="ORF">FOZ63_019503</name>
</gene>
<evidence type="ECO:0000256" key="4">
    <source>
        <dbReference type="ARBA" id="ARBA00023239"/>
    </source>
</evidence>
<dbReference type="SUPFAM" id="SSF48150">
    <property type="entry name" value="DNA-glycosylase"/>
    <property type="match status" value="1"/>
</dbReference>
<dbReference type="GO" id="GO:0034039">
    <property type="term" value="F:8-oxo-7,8-dihydroguanine DNA N-glycosylase activity"/>
    <property type="evidence" value="ECO:0007669"/>
    <property type="project" value="TreeGrafter"/>
</dbReference>
<accession>A0A7J6QSQ7</accession>
<evidence type="ECO:0000256" key="2">
    <source>
        <dbReference type="ARBA" id="ARBA00022801"/>
    </source>
</evidence>
<dbReference type="AlphaFoldDB" id="A0A7J6QSQ7"/>
<evidence type="ECO:0000256" key="1">
    <source>
        <dbReference type="ARBA" id="ARBA00022763"/>
    </source>
</evidence>
<dbReference type="InterPro" id="IPR052054">
    <property type="entry name" value="Oxidative_DNA_repair_enzyme"/>
</dbReference>
<dbReference type="GO" id="GO:0003684">
    <property type="term" value="F:damaged DNA binding"/>
    <property type="evidence" value="ECO:0007669"/>
    <property type="project" value="InterPro"/>
</dbReference>
<dbReference type="PANTHER" id="PTHR10242:SF2">
    <property type="entry name" value="N-GLYCOSYLASE_DNA LYASE"/>
    <property type="match status" value="1"/>
</dbReference>
<dbReference type="GO" id="GO:0016829">
    <property type="term" value="F:lyase activity"/>
    <property type="evidence" value="ECO:0007669"/>
    <property type="project" value="UniProtKB-KW"/>
</dbReference>
<feature type="non-terminal residue" evidence="7">
    <location>
        <position position="1"/>
    </location>
</feature>
<keyword evidence="1" id="KW-0227">DNA damage</keyword>
<sequence>MIEYSCWPSKPIEKAGVQLRQFFQLETDIDALYKDWEGRDEVFRAVVRNKNLRGLRVVHQEPFEGLVSFITSQNNNVKRISLLLNALRQRYGTHLATATGADHEGGEEKLELYQFPSLLQLHAATEDDFRNMGFG</sequence>
<dbReference type="InterPro" id="IPR012904">
    <property type="entry name" value="OGG_N"/>
</dbReference>
<organism evidence="7 8">
    <name type="scientific">Perkinsus olseni</name>
    <name type="common">Perkinsus atlanticus</name>
    <dbReference type="NCBI Taxonomy" id="32597"/>
    <lineage>
        <taxon>Eukaryota</taxon>
        <taxon>Sar</taxon>
        <taxon>Alveolata</taxon>
        <taxon>Perkinsozoa</taxon>
        <taxon>Perkinsea</taxon>
        <taxon>Perkinsida</taxon>
        <taxon>Perkinsidae</taxon>
        <taxon>Perkinsus</taxon>
    </lineage>
</organism>
<keyword evidence="5" id="KW-0326">Glycosidase</keyword>
<keyword evidence="8" id="KW-1185">Reference proteome</keyword>
<dbReference type="EMBL" id="JABANO010030573">
    <property type="protein sequence ID" value="KAF4711644.1"/>
    <property type="molecule type" value="Genomic_DNA"/>
</dbReference>
<proteinExistence type="predicted"/>
<comment type="caution">
    <text evidence="7">The sequence shown here is derived from an EMBL/GenBank/DDBJ whole genome shotgun (WGS) entry which is preliminary data.</text>
</comment>
<dbReference type="OMA" id="WPSKPIE"/>
<dbReference type="GO" id="GO:0005634">
    <property type="term" value="C:nucleus"/>
    <property type="evidence" value="ECO:0007669"/>
    <property type="project" value="TreeGrafter"/>
</dbReference>
<name>A0A7J6QSQ7_PEROL</name>
<evidence type="ECO:0000259" key="6">
    <source>
        <dbReference type="Pfam" id="PF07934"/>
    </source>
</evidence>